<accession>I7MJL0</accession>
<keyword evidence="4" id="KW-1185">Reference proteome</keyword>
<sequence length="742" mass="88942">MINNTKNEFSADYVKWIKRLQDSNYLNPSGIVSHVIDKFYNANISLSTREPEKMKKAEMILQKPNKCITNLQSQQNHSQDFQVAKNLDIIQYEMHKEQNNDQSNAMEQKNQIQETKVQENKGLNDEVQQKQNSFYQDTIINKCAYKSKQKEKEVLFVKQQEKQNTHIQNNDQTKAQKNTEIIYLDFQQLQNSKLKEYQQLEEKKKFCELDKKQVKKEKLKYQKILHYYQTQLSKMEQQLLELAQNYTFLLNNEAINDILDIEDEDSLLFNGISKQQEQEMSNNQEFDEKQQTLSGLIQQQDHSSDRDFSQDQIISHDFNKNQKQLNYISLLQSDQCLKNIKIFDQSSINLTNKNAYLSQLDINQTSFINKKQQNITRSEDQIFKLKTIFQQYIEDIKKYTCSKKIKINGKSYAVFVVDSKKVIEKSMQQSKRLFKNINNIYIFAILRLKQIKKCLIQKQDECLERLDELFKVNFWPKEYKYTREKGSKEKQKQIQDEIEKNKPLLYQNKQLLLDISKKKFEMKKENPQKKREIQKLENYLIKRHQDERKLSKKLQLHNQMKNFIMYSIRYVADNIAYDDPEDVNRQKKILKYFHLAYNKSDLQALVSPQAPYTIQNIQNIISLDNQKAQFKYNQFFDYQKQMISQYSQYLLEQNTENNDDKQIQVINITWEDLLNYPNILEKFNAEIIRLNMFNKSNRIFMQRFCLYEYHKIILKGKGNKIDHFYGNNFILSALSNPKIIQL</sequence>
<feature type="compositionally biased region" description="Polar residues" evidence="2">
    <location>
        <begin position="291"/>
        <end position="301"/>
    </location>
</feature>
<dbReference type="RefSeq" id="XP_001026966.2">
    <property type="nucleotide sequence ID" value="XM_001026966.2"/>
</dbReference>
<evidence type="ECO:0000256" key="1">
    <source>
        <dbReference type="SAM" id="Coils"/>
    </source>
</evidence>
<evidence type="ECO:0000256" key="2">
    <source>
        <dbReference type="SAM" id="MobiDB-lite"/>
    </source>
</evidence>
<proteinExistence type="predicted"/>
<dbReference type="AlphaFoldDB" id="I7MJL0"/>
<dbReference type="InParanoid" id="I7MJL0"/>
<dbReference type="Proteomes" id="UP000009168">
    <property type="component" value="Unassembled WGS sequence"/>
</dbReference>
<dbReference type="GeneID" id="7844014"/>
<feature type="compositionally biased region" description="Polar residues" evidence="2">
    <location>
        <begin position="100"/>
        <end position="115"/>
    </location>
</feature>
<dbReference type="EMBL" id="GG662260">
    <property type="protein sequence ID" value="EAS06724.2"/>
    <property type="molecule type" value="Genomic_DNA"/>
</dbReference>
<protein>
    <submittedName>
        <fullName evidence="3">Uncharacterized protein</fullName>
    </submittedName>
</protein>
<feature type="region of interest" description="Disordered" evidence="2">
    <location>
        <begin position="278"/>
        <end position="301"/>
    </location>
</feature>
<dbReference type="KEGG" id="tet:TTHERM_00688640"/>
<feature type="coiled-coil region" evidence="1">
    <location>
        <begin position="197"/>
        <end position="252"/>
    </location>
</feature>
<reference evidence="4" key="1">
    <citation type="journal article" date="2006" name="PLoS Biol.">
        <title>Macronuclear genome sequence of the ciliate Tetrahymena thermophila, a model eukaryote.</title>
        <authorList>
            <person name="Eisen J.A."/>
            <person name="Coyne R.S."/>
            <person name="Wu M."/>
            <person name="Wu D."/>
            <person name="Thiagarajan M."/>
            <person name="Wortman J.R."/>
            <person name="Badger J.H."/>
            <person name="Ren Q."/>
            <person name="Amedeo P."/>
            <person name="Jones K.M."/>
            <person name="Tallon L.J."/>
            <person name="Delcher A.L."/>
            <person name="Salzberg S.L."/>
            <person name="Silva J.C."/>
            <person name="Haas B.J."/>
            <person name="Majoros W.H."/>
            <person name="Farzad M."/>
            <person name="Carlton J.M."/>
            <person name="Smith R.K. Jr."/>
            <person name="Garg J."/>
            <person name="Pearlman R.E."/>
            <person name="Karrer K.M."/>
            <person name="Sun L."/>
            <person name="Manning G."/>
            <person name="Elde N.C."/>
            <person name="Turkewitz A.P."/>
            <person name="Asai D.J."/>
            <person name="Wilkes D.E."/>
            <person name="Wang Y."/>
            <person name="Cai H."/>
            <person name="Collins K."/>
            <person name="Stewart B.A."/>
            <person name="Lee S.R."/>
            <person name="Wilamowska K."/>
            <person name="Weinberg Z."/>
            <person name="Ruzzo W.L."/>
            <person name="Wloga D."/>
            <person name="Gaertig J."/>
            <person name="Frankel J."/>
            <person name="Tsao C.-C."/>
            <person name="Gorovsky M.A."/>
            <person name="Keeling P.J."/>
            <person name="Waller R.F."/>
            <person name="Patron N.J."/>
            <person name="Cherry J.M."/>
            <person name="Stover N.A."/>
            <person name="Krieger C.J."/>
            <person name="del Toro C."/>
            <person name="Ryder H.F."/>
            <person name="Williamson S.C."/>
            <person name="Barbeau R.A."/>
            <person name="Hamilton E.P."/>
            <person name="Orias E."/>
        </authorList>
    </citation>
    <scope>NUCLEOTIDE SEQUENCE [LARGE SCALE GENOMIC DNA]</scope>
    <source>
        <strain evidence="4">SB210</strain>
    </source>
</reference>
<gene>
    <name evidence="3" type="ORF">TTHERM_00688640</name>
</gene>
<evidence type="ECO:0000313" key="3">
    <source>
        <dbReference type="EMBL" id="EAS06724.2"/>
    </source>
</evidence>
<evidence type="ECO:0000313" key="4">
    <source>
        <dbReference type="Proteomes" id="UP000009168"/>
    </source>
</evidence>
<feature type="region of interest" description="Disordered" evidence="2">
    <location>
        <begin position="98"/>
        <end position="121"/>
    </location>
</feature>
<name>I7MJL0_TETTS</name>
<organism evidence="3 4">
    <name type="scientific">Tetrahymena thermophila (strain SB210)</name>
    <dbReference type="NCBI Taxonomy" id="312017"/>
    <lineage>
        <taxon>Eukaryota</taxon>
        <taxon>Sar</taxon>
        <taxon>Alveolata</taxon>
        <taxon>Ciliophora</taxon>
        <taxon>Intramacronucleata</taxon>
        <taxon>Oligohymenophorea</taxon>
        <taxon>Hymenostomatida</taxon>
        <taxon>Tetrahymenina</taxon>
        <taxon>Tetrahymenidae</taxon>
        <taxon>Tetrahymena</taxon>
    </lineage>
</organism>
<keyword evidence="1" id="KW-0175">Coiled coil</keyword>